<reference evidence="1 2" key="1">
    <citation type="submission" date="2017-05" db="EMBL/GenBank/DDBJ databases">
        <authorList>
            <person name="Varghese N."/>
            <person name="Submissions S."/>
        </authorList>
    </citation>
    <scope>NUCLEOTIDE SEQUENCE [LARGE SCALE GENOMIC DNA]</scope>
    <source>
        <strain evidence="1 2">DSM 19036</strain>
    </source>
</reference>
<dbReference type="EMBL" id="FXTN01000002">
    <property type="protein sequence ID" value="SMO48520.1"/>
    <property type="molecule type" value="Genomic_DNA"/>
</dbReference>
<gene>
    <name evidence="1" type="ORF">SAMN06265348_102442</name>
</gene>
<dbReference type="Proteomes" id="UP000320300">
    <property type="component" value="Unassembled WGS sequence"/>
</dbReference>
<evidence type="ECO:0000313" key="2">
    <source>
        <dbReference type="Proteomes" id="UP000320300"/>
    </source>
</evidence>
<sequence length="34" mass="3839">MEINLLKEINIGDKNISHFTLFHASATIQRASLL</sequence>
<keyword evidence="2" id="KW-1185">Reference proteome</keyword>
<dbReference type="AlphaFoldDB" id="A0A521BPN7"/>
<protein>
    <submittedName>
        <fullName evidence="1">Uncharacterized protein</fullName>
    </submittedName>
</protein>
<accession>A0A521BPN7</accession>
<evidence type="ECO:0000313" key="1">
    <source>
        <dbReference type="EMBL" id="SMO48520.1"/>
    </source>
</evidence>
<proteinExistence type="predicted"/>
<organism evidence="1 2">
    <name type="scientific">Pedobacter westerhofensis</name>
    <dbReference type="NCBI Taxonomy" id="425512"/>
    <lineage>
        <taxon>Bacteria</taxon>
        <taxon>Pseudomonadati</taxon>
        <taxon>Bacteroidota</taxon>
        <taxon>Sphingobacteriia</taxon>
        <taxon>Sphingobacteriales</taxon>
        <taxon>Sphingobacteriaceae</taxon>
        <taxon>Pedobacter</taxon>
    </lineage>
</organism>
<name>A0A521BPN7_9SPHI</name>